<dbReference type="GO" id="GO:0003700">
    <property type="term" value="F:DNA-binding transcription factor activity"/>
    <property type="evidence" value="ECO:0007669"/>
    <property type="project" value="InterPro"/>
</dbReference>
<dbReference type="PANTHER" id="PTHR42756">
    <property type="entry name" value="TRANSCRIPTIONAL REGULATOR, MARR"/>
    <property type="match status" value="1"/>
</dbReference>
<dbReference type="AlphaFoldDB" id="A0A7W8CW86"/>
<dbReference type="PROSITE" id="PS01117">
    <property type="entry name" value="HTH_MARR_1"/>
    <property type="match status" value="1"/>
</dbReference>
<protein>
    <submittedName>
        <fullName evidence="5">DNA-binding MarR family transcriptional regulator</fullName>
    </submittedName>
</protein>
<evidence type="ECO:0000259" key="4">
    <source>
        <dbReference type="PROSITE" id="PS50995"/>
    </source>
</evidence>
<name>A0A7W8CW86_9FIRM</name>
<dbReference type="InterPro" id="IPR036390">
    <property type="entry name" value="WH_DNA-bd_sf"/>
</dbReference>
<keyword evidence="1" id="KW-0805">Transcription regulation</keyword>
<dbReference type="Proteomes" id="UP000539953">
    <property type="component" value="Unassembled WGS sequence"/>
</dbReference>
<dbReference type="GO" id="GO:0003677">
    <property type="term" value="F:DNA binding"/>
    <property type="evidence" value="ECO:0007669"/>
    <property type="project" value="UniProtKB-KW"/>
</dbReference>
<organism evidence="5 6">
    <name type="scientific">Catenisphaera adipataccumulans</name>
    <dbReference type="NCBI Taxonomy" id="700500"/>
    <lineage>
        <taxon>Bacteria</taxon>
        <taxon>Bacillati</taxon>
        <taxon>Bacillota</taxon>
        <taxon>Erysipelotrichia</taxon>
        <taxon>Erysipelotrichales</taxon>
        <taxon>Erysipelotrichaceae</taxon>
        <taxon>Catenisphaera</taxon>
    </lineage>
</organism>
<keyword evidence="2 5" id="KW-0238">DNA-binding</keyword>
<dbReference type="InterPro" id="IPR000835">
    <property type="entry name" value="HTH_MarR-typ"/>
</dbReference>
<feature type="domain" description="HTH marR-type" evidence="4">
    <location>
        <begin position="2"/>
        <end position="136"/>
    </location>
</feature>
<evidence type="ECO:0000256" key="1">
    <source>
        <dbReference type="ARBA" id="ARBA00023015"/>
    </source>
</evidence>
<dbReference type="Pfam" id="PF12802">
    <property type="entry name" value="MarR_2"/>
    <property type="match status" value="1"/>
</dbReference>
<comment type="caution">
    <text evidence="5">The sequence shown here is derived from an EMBL/GenBank/DDBJ whole genome shotgun (WGS) entry which is preliminary data.</text>
</comment>
<dbReference type="PRINTS" id="PR00598">
    <property type="entry name" value="HTHMARR"/>
</dbReference>
<dbReference type="EMBL" id="JACHHK010000002">
    <property type="protein sequence ID" value="MBB5182730.1"/>
    <property type="molecule type" value="Genomic_DNA"/>
</dbReference>
<dbReference type="SUPFAM" id="SSF46785">
    <property type="entry name" value="Winged helix' DNA-binding domain"/>
    <property type="match status" value="1"/>
</dbReference>
<proteinExistence type="predicted"/>
<dbReference type="InterPro" id="IPR036388">
    <property type="entry name" value="WH-like_DNA-bd_sf"/>
</dbReference>
<dbReference type="SMART" id="SM00347">
    <property type="entry name" value="HTH_MARR"/>
    <property type="match status" value="1"/>
</dbReference>
<dbReference type="InterPro" id="IPR023187">
    <property type="entry name" value="Tscrpt_reg_MarR-type_CS"/>
</dbReference>
<sequence length="141" mass="16383">MEMNIGYLLKNVSDKMRVMGDADLKKYHLTFSQSTVLAFLKSQDGYQSTQKEIERFMRVSHPTVVGILARMEKSGFVTTALDPHDRRHKIVTLTQQAVDVSEVLEQSMHANERRMTKSLNEEEIAKLKRYLMVMYKNLEDL</sequence>
<gene>
    <name evidence="5" type="ORF">HNQ47_000749</name>
</gene>
<dbReference type="RefSeq" id="WP_183327633.1">
    <property type="nucleotide sequence ID" value="NZ_JACHHK010000002.1"/>
</dbReference>
<evidence type="ECO:0000313" key="6">
    <source>
        <dbReference type="Proteomes" id="UP000539953"/>
    </source>
</evidence>
<dbReference type="Gene3D" id="1.10.10.10">
    <property type="entry name" value="Winged helix-like DNA-binding domain superfamily/Winged helix DNA-binding domain"/>
    <property type="match status" value="1"/>
</dbReference>
<evidence type="ECO:0000256" key="3">
    <source>
        <dbReference type="ARBA" id="ARBA00023163"/>
    </source>
</evidence>
<dbReference type="PROSITE" id="PS50995">
    <property type="entry name" value="HTH_MARR_2"/>
    <property type="match status" value="1"/>
</dbReference>
<evidence type="ECO:0000313" key="5">
    <source>
        <dbReference type="EMBL" id="MBB5182730.1"/>
    </source>
</evidence>
<keyword evidence="3" id="KW-0804">Transcription</keyword>
<dbReference type="PANTHER" id="PTHR42756:SF1">
    <property type="entry name" value="TRANSCRIPTIONAL REPRESSOR OF EMRAB OPERON"/>
    <property type="match status" value="1"/>
</dbReference>
<accession>A0A7W8CW86</accession>
<keyword evidence="6" id="KW-1185">Reference proteome</keyword>
<evidence type="ECO:0000256" key="2">
    <source>
        <dbReference type="ARBA" id="ARBA00023125"/>
    </source>
</evidence>
<reference evidence="5 6" key="1">
    <citation type="submission" date="2020-08" db="EMBL/GenBank/DDBJ databases">
        <title>Genomic Encyclopedia of Type Strains, Phase IV (KMG-IV): sequencing the most valuable type-strain genomes for metagenomic binning, comparative biology and taxonomic classification.</title>
        <authorList>
            <person name="Goeker M."/>
        </authorList>
    </citation>
    <scope>NUCLEOTIDE SEQUENCE [LARGE SCALE GENOMIC DNA]</scope>
    <source>
        <strain evidence="5 6">DSM 25799</strain>
    </source>
</reference>